<accession>A0A8S9UFL2</accession>
<sequence length="340" mass="38280">MMTMPTTRSRTQSNLNASLKPEGATPLKKFAMNEMLSGRSSSCTTMANGAPAPPTKQLADLNLANPLASIVHRADRNGKQQPILSSRRMSLGGPSVRKTQPRRSFGNIFVNIWSALSLHEQQQQQQEDLAKVKQNASSTSKVQVAEDNSKAIELRPSILPPASPIDADKKCLVLDLDETLVHSTFRPTNNYDFIIPVEIDGSTHLVYVCKRPGAEEFLIEMAKYYEIVVYTASLSVYADPLLDKLDPEGTIRYRLYREHCVQYEGCYVKDLSLLDRDITQTIIVDNSPMAYAFHPRNAIGCSSFYDDLNDRELQSIGRFLTKFQDVEDVRNHMQQWDANF</sequence>
<dbReference type="Proteomes" id="UP000704712">
    <property type="component" value="Unassembled WGS sequence"/>
</dbReference>
<protein>
    <submittedName>
        <fullName evidence="3">NLI interacting factor-like phosphatase domain-containing protein</fullName>
    </submittedName>
</protein>
<dbReference type="SMART" id="SM00577">
    <property type="entry name" value="CPDc"/>
    <property type="match status" value="1"/>
</dbReference>
<dbReference type="GO" id="GO:0016791">
    <property type="term" value="F:phosphatase activity"/>
    <property type="evidence" value="ECO:0007669"/>
    <property type="project" value="InterPro"/>
</dbReference>
<reference evidence="3" key="1">
    <citation type="submission" date="2020-03" db="EMBL/GenBank/DDBJ databases">
        <title>Hybrid Assembly of Korean Phytophthora infestans isolates.</title>
        <authorList>
            <person name="Prokchorchik M."/>
            <person name="Lee Y."/>
            <person name="Seo J."/>
            <person name="Cho J.-H."/>
            <person name="Park Y.-E."/>
            <person name="Jang D.-C."/>
            <person name="Im J.-S."/>
            <person name="Choi J.-G."/>
            <person name="Park H.-J."/>
            <person name="Lee G.-B."/>
            <person name="Lee Y.-G."/>
            <person name="Hong S.-Y."/>
            <person name="Cho K."/>
            <person name="Sohn K.H."/>
        </authorList>
    </citation>
    <scope>NUCLEOTIDE SEQUENCE</scope>
    <source>
        <strain evidence="3">KR_2_A2</strain>
    </source>
</reference>
<dbReference type="AlphaFoldDB" id="A0A8S9UFL2"/>
<dbReference type="PROSITE" id="PS50969">
    <property type="entry name" value="FCP1"/>
    <property type="match status" value="1"/>
</dbReference>
<dbReference type="InterPro" id="IPR050365">
    <property type="entry name" value="TIM50"/>
</dbReference>
<feature type="region of interest" description="Disordered" evidence="1">
    <location>
        <begin position="1"/>
        <end position="26"/>
    </location>
</feature>
<dbReference type="CDD" id="cd07521">
    <property type="entry name" value="HAD_FCP1-like"/>
    <property type="match status" value="1"/>
</dbReference>
<evidence type="ECO:0000259" key="2">
    <source>
        <dbReference type="PROSITE" id="PS50969"/>
    </source>
</evidence>
<evidence type="ECO:0000313" key="4">
    <source>
        <dbReference type="Proteomes" id="UP000704712"/>
    </source>
</evidence>
<dbReference type="NCBIfam" id="TIGR02251">
    <property type="entry name" value="HIF-SF_euk"/>
    <property type="match status" value="1"/>
</dbReference>
<evidence type="ECO:0000256" key="1">
    <source>
        <dbReference type="SAM" id="MobiDB-lite"/>
    </source>
</evidence>
<dbReference type="EMBL" id="JAACNO010001693">
    <property type="protein sequence ID" value="KAF4138262.1"/>
    <property type="molecule type" value="Genomic_DNA"/>
</dbReference>
<dbReference type="InterPro" id="IPR004274">
    <property type="entry name" value="FCP1_dom"/>
</dbReference>
<dbReference type="InterPro" id="IPR011948">
    <property type="entry name" value="Dullard_phosphatase"/>
</dbReference>
<dbReference type="Pfam" id="PF03031">
    <property type="entry name" value="NIF"/>
    <property type="match status" value="1"/>
</dbReference>
<dbReference type="Gene3D" id="3.40.50.1000">
    <property type="entry name" value="HAD superfamily/HAD-like"/>
    <property type="match status" value="1"/>
</dbReference>
<proteinExistence type="predicted"/>
<name>A0A8S9UFL2_PHYIN</name>
<dbReference type="PANTHER" id="PTHR12210">
    <property type="entry name" value="DULLARD PROTEIN PHOSPHATASE"/>
    <property type="match status" value="1"/>
</dbReference>
<dbReference type="InterPro" id="IPR023214">
    <property type="entry name" value="HAD_sf"/>
</dbReference>
<feature type="compositionally biased region" description="Polar residues" evidence="1">
    <location>
        <begin position="1"/>
        <end position="17"/>
    </location>
</feature>
<comment type="caution">
    <text evidence="3">The sequence shown here is derived from an EMBL/GenBank/DDBJ whole genome shotgun (WGS) entry which is preliminary data.</text>
</comment>
<dbReference type="InterPro" id="IPR036412">
    <property type="entry name" value="HAD-like_sf"/>
</dbReference>
<organism evidence="3 4">
    <name type="scientific">Phytophthora infestans</name>
    <name type="common">Potato late blight agent</name>
    <name type="synonym">Botrytis infestans</name>
    <dbReference type="NCBI Taxonomy" id="4787"/>
    <lineage>
        <taxon>Eukaryota</taxon>
        <taxon>Sar</taxon>
        <taxon>Stramenopiles</taxon>
        <taxon>Oomycota</taxon>
        <taxon>Peronosporomycetes</taxon>
        <taxon>Peronosporales</taxon>
        <taxon>Peronosporaceae</taxon>
        <taxon>Phytophthora</taxon>
    </lineage>
</organism>
<dbReference type="OMA" id="CTTMANG"/>
<dbReference type="SUPFAM" id="SSF56784">
    <property type="entry name" value="HAD-like"/>
    <property type="match status" value="1"/>
</dbReference>
<feature type="domain" description="FCP1 homology" evidence="2">
    <location>
        <begin position="165"/>
        <end position="323"/>
    </location>
</feature>
<dbReference type="FunFam" id="3.40.50.1000:FF:000093">
    <property type="entry name" value="NLI interacting factor-like phosphatase family protein"/>
    <property type="match status" value="1"/>
</dbReference>
<evidence type="ECO:0000313" key="3">
    <source>
        <dbReference type="EMBL" id="KAF4138262.1"/>
    </source>
</evidence>
<gene>
    <name evidence="3" type="ORF">GN958_ATG12520</name>
</gene>